<keyword evidence="2" id="KW-1185">Reference proteome</keyword>
<dbReference type="AlphaFoldDB" id="A0A8W8MPY3"/>
<sequence length="149" mass="17507">MLDGSIFYCQKDDDDKHFKKFCKKFLQNVSIKQLRNEEDAPVQVFLVLDLPIDNRQDITGVLSKLIMQTMTKHQFNGNTKVHLVHISFDGNCSRFPPNLMNDSLFEELKNTVNWNFESYIDIIYTDDYLFTDCDINIKAAKKLRLCSWN</sequence>
<proteinExistence type="predicted"/>
<evidence type="ECO:0000313" key="2">
    <source>
        <dbReference type="Proteomes" id="UP000005408"/>
    </source>
</evidence>
<accession>A0A8W8MPY3</accession>
<evidence type="ECO:0000313" key="1">
    <source>
        <dbReference type="EnsemblMetazoa" id="G33690.1:cds"/>
    </source>
</evidence>
<protein>
    <submittedName>
        <fullName evidence="1">Uncharacterized protein</fullName>
    </submittedName>
</protein>
<dbReference type="Proteomes" id="UP000005408">
    <property type="component" value="Unassembled WGS sequence"/>
</dbReference>
<organism evidence="1 2">
    <name type="scientific">Magallana gigas</name>
    <name type="common">Pacific oyster</name>
    <name type="synonym">Crassostrea gigas</name>
    <dbReference type="NCBI Taxonomy" id="29159"/>
    <lineage>
        <taxon>Eukaryota</taxon>
        <taxon>Metazoa</taxon>
        <taxon>Spiralia</taxon>
        <taxon>Lophotrochozoa</taxon>
        <taxon>Mollusca</taxon>
        <taxon>Bivalvia</taxon>
        <taxon>Autobranchia</taxon>
        <taxon>Pteriomorphia</taxon>
        <taxon>Ostreida</taxon>
        <taxon>Ostreoidea</taxon>
        <taxon>Ostreidae</taxon>
        <taxon>Magallana</taxon>
    </lineage>
</organism>
<name>A0A8W8MPY3_MAGGI</name>
<dbReference type="EnsemblMetazoa" id="G33690.1">
    <property type="protein sequence ID" value="G33690.1:cds"/>
    <property type="gene ID" value="G33690"/>
</dbReference>
<reference evidence="1" key="1">
    <citation type="submission" date="2022-08" db="UniProtKB">
        <authorList>
            <consortium name="EnsemblMetazoa"/>
        </authorList>
    </citation>
    <scope>IDENTIFICATION</scope>
    <source>
        <strain evidence="1">05x7-T-G4-1.051#20</strain>
    </source>
</reference>